<dbReference type="OrthoDB" id="3697210at2"/>
<reference evidence="1 2" key="1">
    <citation type="submission" date="2019-09" db="EMBL/GenBank/DDBJ databases">
        <title>Goodfellowia gen. nov., a new genus of the Pseudonocardineae related to Actinoalloteichus, containing Goodfellowia coeruleoviolacea gen. nov., comb. nov. gen. nov., comb. nov.</title>
        <authorList>
            <person name="Labeda D."/>
        </authorList>
    </citation>
    <scope>NUCLEOTIDE SEQUENCE [LARGE SCALE GENOMIC DNA]</scope>
    <source>
        <strain evidence="1 2">AN110305</strain>
    </source>
</reference>
<name>A0A5B2XB00_9PSEU</name>
<dbReference type="Proteomes" id="UP000323454">
    <property type="component" value="Unassembled WGS sequence"/>
</dbReference>
<dbReference type="RefSeq" id="WP_149851258.1">
    <property type="nucleotide sequence ID" value="NZ_VUOB01000037.1"/>
</dbReference>
<gene>
    <name evidence="1" type="ORF">F0L68_20615</name>
</gene>
<proteinExistence type="predicted"/>
<sequence length="126" mass="13503">MFIADGGGSSSSPLPDYVGKQQKLSIDPSAIPAARASFETALDKVKLQIRTIQDLDVSPWAGDPVSTETADHFNNRARSDANSALDVLKGYQQQLQGTVDALKATEASYRQVEGDNAALWGKHSRA</sequence>
<organism evidence="1 2">
    <name type="scientific">Solihabitans fulvus</name>
    <dbReference type="NCBI Taxonomy" id="1892852"/>
    <lineage>
        <taxon>Bacteria</taxon>
        <taxon>Bacillati</taxon>
        <taxon>Actinomycetota</taxon>
        <taxon>Actinomycetes</taxon>
        <taxon>Pseudonocardiales</taxon>
        <taxon>Pseudonocardiaceae</taxon>
        <taxon>Solihabitans</taxon>
    </lineage>
</organism>
<dbReference type="EMBL" id="VUOB01000037">
    <property type="protein sequence ID" value="KAA2260129.1"/>
    <property type="molecule type" value="Genomic_DNA"/>
</dbReference>
<evidence type="ECO:0000313" key="1">
    <source>
        <dbReference type="EMBL" id="KAA2260129.1"/>
    </source>
</evidence>
<reference evidence="1 2" key="2">
    <citation type="submission" date="2019-09" db="EMBL/GenBank/DDBJ databases">
        <authorList>
            <person name="Jin C."/>
        </authorList>
    </citation>
    <scope>NUCLEOTIDE SEQUENCE [LARGE SCALE GENOMIC DNA]</scope>
    <source>
        <strain evidence="1 2">AN110305</strain>
    </source>
</reference>
<dbReference type="AlphaFoldDB" id="A0A5B2XB00"/>
<evidence type="ECO:0000313" key="2">
    <source>
        <dbReference type="Proteomes" id="UP000323454"/>
    </source>
</evidence>
<accession>A0A5B2XB00</accession>
<comment type="caution">
    <text evidence="1">The sequence shown here is derived from an EMBL/GenBank/DDBJ whole genome shotgun (WGS) entry which is preliminary data.</text>
</comment>
<protein>
    <submittedName>
        <fullName evidence="1">Transcriptional regulator</fullName>
    </submittedName>
</protein>
<keyword evidence="2" id="KW-1185">Reference proteome</keyword>